<name>A0A0H3XLX1_9MOLU</name>
<feature type="domain" description="HD" evidence="2">
    <location>
        <begin position="158"/>
        <end position="279"/>
    </location>
</feature>
<sequence length="314" mass="36085">MNIKDLTTEANNITLIAIADKVSQAVASNGNTYLTILLKDKTGTIEARLWDAKPHDLENWVKGNFYKVNINVIEYRKVLQAKINSYDVVDNETVNLEDFIPIAPLDKELMYHEILETINNLANSDYQNIMRLILEKYGERFKIWPAAIRNHHEIQSGLLWHSLTMLQMAKAVGNVYHDRLINLDLLYCGIILHDLGKVVEITTGTSSDFSLEGKLLGHISIMANELHTIAKKHNLYNDNIILLEHMILASHGRLEYGSPVEPHILEAEILSFLDNLDARIYRIDKELEKVELNGQTPRLLPVENRWFIKHFNKK</sequence>
<dbReference type="PROSITE" id="PS51831">
    <property type="entry name" value="HD"/>
    <property type="match status" value="1"/>
</dbReference>
<dbReference type="GO" id="GO:0031125">
    <property type="term" value="P:rRNA 3'-end processing"/>
    <property type="evidence" value="ECO:0007669"/>
    <property type="project" value="TreeGrafter"/>
</dbReference>
<dbReference type="EMBL" id="CP011856">
    <property type="protein sequence ID" value="AKM54579.1"/>
    <property type="molecule type" value="Genomic_DNA"/>
</dbReference>
<dbReference type="SUPFAM" id="SSF109604">
    <property type="entry name" value="HD-domain/PDEase-like"/>
    <property type="match status" value="1"/>
</dbReference>
<dbReference type="Gene3D" id="2.40.50.140">
    <property type="entry name" value="Nucleic acid-binding proteins"/>
    <property type="match status" value="1"/>
</dbReference>
<evidence type="ECO:0000313" key="3">
    <source>
        <dbReference type="EMBL" id="AKM54579.1"/>
    </source>
</evidence>
<evidence type="ECO:0000256" key="1">
    <source>
        <dbReference type="ARBA" id="ARBA00022801"/>
    </source>
</evidence>
<dbReference type="STRING" id="315358.SERIO_v1c10230"/>
<dbReference type="InterPro" id="IPR003607">
    <property type="entry name" value="HD/PDEase_dom"/>
</dbReference>
<dbReference type="InterPro" id="IPR012340">
    <property type="entry name" value="NA-bd_OB-fold"/>
</dbReference>
<organism evidence="3 4">
    <name type="scientific">Spiroplasma eriocheiris</name>
    <dbReference type="NCBI Taxonomy" id="315358"/>
    <lineage>
        <taxon>Bacteria</taxon>
        <taxon>Bacillati</taxon>
        <taxon>Mycoplasmatota</taxon>
        <taxon>Mollicutes</taxon>
        <taxon>Entomoplasmatales</taxon>
        <taxon>Spiroplasmataceae</taxon>
        <taxon>Spiroplasma</taxon>
    </lineage>
</organism>
<keyword evidence="1" id="KW-0378">Hydrolase</keyword>
<dbReference type="RefSeq" id="WP_047791772.1">
    <property type="nucleotide sequence ID" value="NZ_CP011856.1"/>
</dbReference>
<gene>
    <name evidence="3" type="primary">yhaM</name>
    <name evidence="3" type="ORF">SERIO_v1c10230</name>
</gene>
<protein>
    <submittedName>
        <fullName evidence="3">3'-5' exoribonuclease YhaM</fullName>
    </submittedName>
</protein>
<evidence type="ECO:0000259" key="2">
    <source>
        <dbReference type="PROSITE" id="PS51831"/>
    </source>
</evidence>
<dbReference type="InterPro" id="IPR006674">
    <property type="entry name" value="HD_domain"/>
</dbReference>
<accession>A0A0H3XLX1</accession>
<reference evidence="3 4" key="1">
    <citation type="journal article" date="2015" name="Genome Biol. Evol.">
        <title>Found and Lost: The Fates of Horizontally Acquired Genes in Arthropod-Symbiotic Spiroplasma.</title>
        <authorList>
            <person name="Lo W.S."/>
            <person name="Gasparich G.E."/>
            <person name="Kuo C.H."/>
        </authorList>
    </citation>
    <scope>NUCLEOTIDE SEQUENCE [LARGE SCALE GENOMIC DNA]</scope>
    <source>
        <strain evidence="4">TDA-040725-5</strain>
    </source>
</reference>
<dbReference type="PANTHER" id="PTHR37294">
    <property type="entry name" value="3'-5' EXORIBONUCLEASE YHAM"/>
    <property type="match status" value="1"/>
</dbReference>
<dbReference type="CDD" id="cd04492">
    <property type="entry name" value="YhaM_OBF_like"/>
    <property type="match status" value="1"/>
</dbReference>
<keyword evidence="4" id="KW-1185">Reference proteome</keyword>
<proteinExistence type="predicted"/>
<dbReference type="InterPro" id="IPR050798">
    <property type="entry name" value="YhaM_exoribonuc/phosphodiest"/>
</dbReference>
<dbReference type="CDD" id="cd00077">
    <property type="entry name" value="HDc"/>
    <property type="match status" value="1"/>
</dbReference>
<dbReference type="AlphaFoldDB" id="A0A0H3XLX1"/>
<dbReference type="Pfam" id="PF01966">
    <property type="entry name" value="HD"/>
    <property type="match status" value="1"/>
</dbReference>
<evidence type="ECO:0000313" key="4">
    <source>
        <dbReference type="Proteomes" id="UP000035661"/>
    </source>
</evidence>
<reference evidence="4" key="2">
    <citation type="submission" date="2015-06" db="EMBL/GenBank/DDBJ databases">
        <title>Complete genome sequence of Spiroplasma eriocheiris TDA-040725-5 (DSM 21848).</title>
        <authorList>
            <person name="Lo W.-S."/>
            <person name="Kuo C.-H."/>
        </authorList>
    </citation>
    <scope>NUCLEOTIDE SEQUENCE [LARGE SCALE GENOMIC DNA]</scope>
    <source>
        <strain evidence="4">TDA-040725-5</strain>
    </source>
</reference>
<dbReference type="Gene3D" id="1.10.3210.10">
    <property type="entry name" value="Hypothetical protein af1432"/>
    <property type="match status" value="1"/>
</dbReference>
<dbReference type="GO" id="GO:0016787">
    <property type="term" value="F:hydrolase activity"/>
    <property type="evidence" value="ECO:0007669"/>
    <property type="project" value="UniProtKB-KW"/>
</dbReference>
<dbReference type="SUPFAM" id="SSF50249">
    <property type="entry name" value="Nucleic acid-binding proteins"/>
    <property type="match status" value="1"/>
</dbReference>
<dbReference type="Proteomes" id="UP000035661">
    <property type="component" value="Chromosome"/>
</dbReference>
<dbReference type="KEGG" id="seri:SERIO_v1c10230"/>
<dbReference type="PATRIC" id="fig|743698.3.peg.1033"/>
<dbReference type="PANTHER" id="PTHR37294:SF1">
    <property type="entry name" value="3'-5' EXORIBONUCLEASE YHAM"/>
    <property type="match status" value="1"/>
</dbReference>